<keyword evidence="3" id="KW-1185">Reference proteome</keyword>
<evidence type="ECO:0000256" key="1">
    <source>
        <dbReference type="SAM" id="SignalP"/>
    </source>
</evidence>
<keyword evidence="1" id="KW-0732">Signal</keyword>
<dbReference type="EMBL" id="BAAAQN010000025">
    <property type="protein sequence ID" value="GAA2037610.1"/>
    <property type="molecule type" value="Genomic_DNA"/>
</dbReference>
<dbReference type="PROSITE" id="PS51257">
    <property type="entry name" value="PROKAR_LIPOPROTEIN"/>
    <property type="match status" value="1"/>
</dbReference>
<dbReference type="Proteomes" id="UP001500751">
    <property type="component" value="Unassembled WGS sequence"/>
</dbReference>
<organism evidence="2 3">
    <name type="scientific">Catenulispora yoronensis</name>
    <dbReference type="NCBI Taxonomy" id="450799"/>
    <lineage>
        <taxon>Bacteria</taxon>
        <taxon>Bacillati</taxon>
        <taxon>Actinomycetota</taxon>
        <taxon>Actinomycetes</taxon>
        <taxon>Catenulisporales</taxon>
        <taxon>Catenulisporaceae</taxon>
        <taxon>Catenulispora</taxon>
    </lineage>
</organism>
<feature type="chain" id="PRO_5046491701" evidence="1">
    <location>
        <begin position="42"/>
        <end position="189"/>
    </location>
</feature>
<sequence length="189" mass="19402">MDTARHQDTKRPARTQAARRSAAAILLAAGCTLLPVPAAHAVDATTCTGTSSVSYSPGLTLTSQTVTLAETDTFTSCTSTDPTITGLPTSPYTYPIPNASCNSVQYAAGNTLVPHWNNGQTSTISGVTYTTTNTAGITQTLGTGTITAGEFTGDIAVISWSYPLVNPLLCLLPGGLASQNGTIIFEVTG</sequence>
<proteinExistence type="predicted"/>
<feature type="signal peptide" evidence="1">
    <location>
        <begin position="1"/>
        <end position="41"/>
    </location>
</feature>
<evidence type="ECO:0000313" key="2">
    <source>
        <dbReference type="EMBL" id="GAA2037610.1"/>
    </source>
</evidence>
<gene>
    <name evidence="2" type="ORF">GCM10009839_43630</name>
</gene>
<comment type="caution">
    <text evidence="2">The sequence shown here is derived from an EMBL/GenBank/DDBJ whole genome shotgun (WGS) entry which is preliminary data.</text>
</comment>
<accession>A0ABN2UPE7</accession>
<dbReference type="RefSeq" id="WP_344667476.1">
    <property type="nucleotide sequence ID" value="NZ_BAAAQN010000025.1"/>
</dbReference>
<protein>
    <submittedName>
        <fullName evidence="2">Uncharacterized protein</fullName>
    </submittedName>
</protein>
<reference evidence="2 3" key="1">
    <citation type="journal article" date="2019" name="Int. J. Syst. Evol. Microbiol.">
        <title>The Global Catalogue of Microorganisms (GCM) 10K type strain sequencing project: providing services to taxonomists for standard genome sequencing and annotation.</title>
        <authorList>
            <consortium name="The Broad Institute Genomics Platform"/>
            <consortium name="The Broad Institute Genome Sequencing Center for Infectious Disease"/>
            <person name="Wu L."/>
            <person name="Ma J."/>
        </authorList>
    </citation>
    <scope>NUCLEOTIDE SEQUENCE [LARGE SCALE GENOMIC DNA]</scope>
    <source>
        <strain evidence="2 3">JCM 16014</strain>
    </source>
</reference>
<name>A0ABN2UPE7_9ACTN</name>
<evidence type="ECO:0000313" key="3">
    <source>
        <dbReference type="Proteomes" id="UP001500751"/>
    </source>
</evidence>